<dbReference type="PROSITE" id="PS00463">
    <property type="entry name" value="ZN2_CY6_FUNGAL_1"/>
    <property type="match status" value="1"/>
</dbReference>
<dbReference type="Pfam" id="PF00172">
    <property type="entry name" value="Zn_clus"/>
    <property type="match status" value="1"/>
</dbReference>
<dbReference type="AlphaFoldDB" id="A5DLT1"/>
<evidence type="ECO:0000313" key="5">
    <source>
        <dbReference type="EMBL" id="EDK40134.2"/>
    </source>
</evidence>
<dbReference type="InterPro" id="IPR001138">
    <property type="entry name" value="Zn2Cys6_DnaBD"/>
</dbReference>
<dbReference type="Pfam" id="PF11951">
    <property type="entry name" value="Fungal_trans_2"/>
    <property type="match status" value="1"/>
</dbReference>
<dbReference type="GO" id="GO:0008270">
    <property type="term" value="F:zinc ion binding"/>
    <property type="evidence" value="ECO:0007669"/>
    <property type="project" value="InterPro"/>
</dbReference>
<keyword evidence="2" id="KW-0539">Nucleus</keyword>
<dbReference type="eggNOG" id="ENOG502SPNA">
    <property type="taxonomic scope" value="Eukaryota"/>
</dbReference>
<evidence type="ECO:0000256" key="2">
    <source>
        <dbReference type="ARBA" id="ARBA00023242"/>
    </source>
</evidence>
<dbReference type="GO" id="GO:0000976">
    <property type="term" value="F:transcription cis-regulatory region binding"/>
    <property type="evidence" value="ECO:0007669"/>
    <property type="project" value="TreeGrafter"/>
</dbReference>
<dbReference type="InterPro" id="IPR036864">
    <property type="entry name" value="Zn2-C6_fun-type_DNA-bd_sf"/>
</dbReference>
<comment type="subcellular location">
    <subcellularLocation>
        <location evidence="1">Nucleus</location>
    </subcellularLocation>
</comment>
<dbReference type="Gene3D" id="4.10.240.10">
    <property type="entry name" value="Zn(2)-C6 fungal-type DNA-binding domain"/>
    <property type="match status" value="1"/>
</dbReference>
<dbReference type="InParanoid" id="A5DLT1"/>
<evidence type="ECO:0000313" key="6">
    <source>
        <dbReference type="Proteomes" id="UP000001997"/>
    </source>
</evidence>
<evidence type="ECO:0000256" key="1">
    <source>
        <dbReference type="ARBA" id="ARBA00004123"/>
    </source>
</evidence>
<dbReference type="PANTHER" id="PTHR37534">
    <property type="entry name" value="TRANSCRIPTIONAL ACTIVATOR PROTEIN UGA3"/>
    <property type="match status" value="1"/>
</dbReference>
<dbReference type="GO" id="GO:0000981">
    <property type="term" value="F:DNA-binding transcription factor activity, RNA polymerase II-specific"/>
    <property type="evidence" value="ECO:0007669"/>
    <property type="project" value="InterPro"/>
</dbReference>
<organism evidence="5 6">
    <name type="scientific">Meyerozyma guilliermondii (strain ATCC 6260 / CBS 566 / DSM 6381 / JCM 1539 / NBRC 10279 / NRRL Y-324)</name>
    <name type="common">Yeast</name>
    <name type="synonym">Candida guilliermondii</name>
    <dbReference type="NCBI Taxonomy" id="294746"/>
    <lineage>
        <taxon>Eukaryota</taxon>
        <taxon>Fungi</taxon>
        <taxon>Dikarya</taxon>
        <taxon>Ascomycota</taxon>
        <taxon>Saccharomycotina</taxon>
        <taxon>Pichiomycetes</taxon>
        <taxon>Debaryomycetaceae</taxon>
        <taxon>Meyerozyma</taxon>
    </lineage>
</organism>
<dbReference type="GO" id="GO:0005634">
    <property type="term" value="C:nucleus"/>
    <property type="evidence" value="ECO:0007669"/>
    <property type="project" value="UniProtKB-SubCell"/>
</dbReference>
<dbReference type="OMA" id="TINHRIR"/>
<dbReference type="SUPFAM" id="SSF57701">
    <property type="entry name" value="Zn2/Cys6 DNA-binding domain"/>
    <property type="match status" value="1"/>
</dbReference>
<dbReference type="HOGENOM" id="CLU_009984_0_0_1"/>
<reference evidence="5 6" key="1">
    <citation type="journal article" date="2009" name="Nature">
        <title>Evolution of pathogenicity and sexual reproduction in eight Candida genomes.</title>
        <authorList>
            <person name="Butler G."/>
            <person name="Rasmussen M.D."/>
            <person name="Lin M.F."/>
            <person name="Santos M.A."/>
            <person name="Sakthikumar S."/>
            <person name="Munro C.A."/>
            <person name="Rheinbay E."/>
            <person name="Grabherr M."/>
            <person name="Forche A."/>
            <person name="Reedy J.L."/>
            <person name="Agrafioti I."/>
            <person name="Arnaud M.B."/>
            <person name="Bates S."/>
            <person name="Brown A.J."/>
            <person name="Brunke S."/>
            <person name="Costanzo M.C."/>
            <person name="Fitzpatrick D.A."/>
            <person name="de Groot P.W."/>
            <person name="Harris D."/>
            <person name="Hoyer L.L."/>
            <person name="Hube B."/>
            <person name="Klis F.M."/>
            <person name="Kodira C."/>
            <person name="Lennard N."/>
            <person name="Logue M.E."/>
            <person name="Martin R."/>
            <person name="Neiman A.M."/>
            <person name="Nikolaou E."/>
            <person name="Quail M.A."/>
            <person name="Quinn J."/>
            <person name="Santos M.C."/>
            <person name="Schmitzberger F.F."/>
            <person name="Sherlock G."/>
            <person name="Shah P."/>
            <person name="Silverstein K.A."/>
            <person name="Skrzypek M.S."/>
            <person name="Soll D."/>
            <person name="Staggs R."/>
            <person name="Stansfield I."/>
            <person name="Stumpf M.P."/>
            <person name="Sudbery P.E."/>
            <person name="Srikantha T."/>
            <person name="Zeng Q."/>
            <person name="Berman J."/>
            <person name="Berriman M."/>
            <person name="Heitman J."/>
            <person name="Gow N.A."/>
            <person name="Lorenz M.C."/>
            <person name="Birren B.W."/>
            <person name="Kellis M."/>
            <person name="Cuomo C.A."/>
        </authorList>
    </citation>
    <scope>NUCLEOTIDE SEQUENCE [LARGE SCALE GENOMIC DNA]</scope>
    <source>
        <strain evidence="6">ATCC 6260 / CBS 566 / DSM 6381 / JCM 1539 / NBRC 10279 / NRRL Y-324</strain>
    </source>
</reference>
<dbReference type="PANTHER" id="PTHR37534:SF49">
    <property type="entry name" value="LYSINE BIOSYNTHESIS REGULATORY PROTEIN LYS14"/>
    <property type="match status" value="1"/>
</dbReference>
<protein>
    <recommendedName>
        <fullName evidence="4">Zn(2)-C6 fungal-type domain-containing protein</fullName>
    </recommendedName>
</protein>
<sequence>MMSHFGTISDIYIHNRRGVKKRKYSRNGCIECKRRKMKCDETHPICQCCQRFNSVCRYPDNVKVVTNGTRGTEPSSSKHKKVQIQTQPEVSPIPSLLNTSTEQESEAVKGVLEYANYLANDLSEYELSAQDWTLPDLSPSNLDPTTNGIYDTTFNLGFDESSYFQTLKNWNNNMSSNIAQNSYSSNSELITEVINSNNLTGTDLFYFKEITSTDMSFHLHPFATNIETNQAVHIFLQHAVNRKHLLYSLLALAATYSFTKNKKPIHDTNRKKFVLRSLELVKSEPMSYTDNDDARMKIEGLILTVLLLSTFFAEGGMIDSQNITNSWKEHLDKAKELLNRYNKLTELEPNRELTPGITLAKSWFFMYEWIVILNTDPRKRQDTLHTFRESGSFNYSVNPLYHASLVKLGFLITNMPPIPEYNEFLGCTEDAVNAIDLFEFYLDEICETFKQSGTLGQVAPGKISKLLSAIHDAECVQIMPGVKSDFKISITSCAHPEYDLPDKVTLPKSAYAVDKADDPVSYYSWYDYCQQVSMKYLYLKIFTTPGFLHLPKRHAMITNIVDDVCRTTFFIKRKPVRPGDTAFLESDNYYLPVGLFDHKAIIFQLTFRCLCELSTTDDQFERLELFFNGLYMLGYGAAAIPLERIASSRKRAEKLRVLDKDSKDLFDKSDYDYSLQDHPVY</sequence>
<dbReference type="OrthoDB" id="416217at2759"/>
<evidence type="ECO:0000256" key="3">
    <source>
        <dbReference type="SAM" id="MobiDB-lite"/>
    </source>
</evidence>
<keyword evidence="6" id="KW-1185">Reference proteome</keyword>
<accession>A5DLT1</accession>
<name>A5DLT1_PICGU</name>
<dbReference type="GeneID" id="5125395"/>
<dbReference type="KEGG" id="pgu:PGUG_04232"/>
<feature type="region of interest" description="Disordered" evidence="3">
    <location>
        <begin position="68"/>
        <end position="102"/>
    </location>
</feature>
<evidence type="ECO:0000259" key="4">
    <source>
        <dbReference type="PROSITE" id="PS50048"/>
    </source>
</evidence>
<proteinExistence type="predicted"/>
<dbReference type="Proteomes" id="UP000001997">
    <property type="component" value="Unassembled WGS sequence"/>
</dbReference>
<dbReference type="RefSeq" id="XP_001483503.2">
    <property type="nucleotide sequence ID" value="XM_001483453.1"/>
</dbReference>
<dbReference type="GO" id="GO:0045944">
    <property type="term" value="P:positive regulation of transcription by RNA polymerase II"/>
    <property type="evidence" value="ECO:0007669"/>
    <property type="project" value="TreeGrafter"/>
</dbReference>
<dbReference type="SMART" id="SM00066">
    <property type="entry name" value="GAL4"/>
    <property type="match status" value="1"/>
</dbReference>
<gene>
    <name evidence="5" type="ORF">PGUG_04232</name>
</gene>
<dbReference type="EMBL" id="CH408159">
    <property type="protein sequence ID" value="EDK40134.2"/>
    <property type="molecule type" value="Genomic_DNA"/>
</dbReference>
<dbReference type="InterPro" id="IPR021858">
    <property type="entry name" value="Fun_TF"/>
</dbReference>
<feature type="domain" description="Zn(2)-C6 fungal-type" evidence="4">
    <location>
        <begin position="28"/>
        <end position="58"/>
    </location>
</feature>
<dbReference type="CDD" id="cd00067">
    <property type="entry name" value="GAL4"/>
    <property type="match status" value="1"/>
</dbReference>
<dbReference type="PROSITE" id="PS50048">
    <property type="entry name" value="ZN2_CY6_FUNGAL_2"/>
    <property type="match status" value="1"/>
</dbReference>